<protein>
    <recommendedName>
        <fullName evidence="3">DUF3891 family protein</fullName>
    </recommendedName>
</protein>
<dbReference type="Pfam" id="PF13030">
    <property type="entry name" value="DUF3891"/>
    <property type="match status" value="1"/>
</dbReference>
<keyword evidence="2" id="KW-1185">Reference proteome</keyword>
<evidence type="ECO:0000313" key="2">
    <source>
        <dbReference type="Proteomes" id="UP000323917"/>
    </source>
</evidence>
<accession>A0A5B9Q7I4</accession>
<dbReference type="InterPro" id="IPR024992">
    <property type="entry name" value="DUF3891"/>
</dbReference>
<name>A0A5B9Q7I4_9BACT</name>
<evidence type="ECO:0008006" key="3">
    <source>
        <dbReference type="Google" id="ProtNLM"/>
    </source>
</evidence>
<organism evidence="1 2">
    <name type="scientific">Bythopirellula goksoeyrii</name>
    <dbReference type="NCBI Taxonomy" id="1400387"/>
    <lineage>
        <taxon>Bacteria</taxon>
        <taxon>Pseudomonadati</taxon>
        <taxon>Planctomycetota</taxon>
        <taxon>Planctomycetia</taxon>
        <taxon>Pirellulales</taxon>
        <taxon>Lacipirellulaceae</taxon>
        <taxon>Bythopirellula</taxon>
    </lineage>
</organism>
<dbReference type="OrthoDB" id="286277at2"/>
<dbReference type="AlphaFoldDB" id="A0A5B9Q7I4"/>
<gene>
    <name evidence="1" type="ORF">Pr1d_09650</name>
</gene>
<evidence type="ECO:0000313" key="1">
    <source>
        <dbReference type="EMBL" id="QEG33700.1"/>
    </source>
</evidence>
<dbReference type="EMBL" id="CP042913">
    <property type="protein sequence ID" value="QEG33700.1"/>
    <property type="molecule type" value="Genomic_DNA"/>
</dbReference>
<sequence length="273" mass="30854">MIRREVVFADGVPQWLMISQVEHARLSGCLAELCLEQFGASVPESEGETLEVVRRELLQAIVHHDDGWLAWEAEPPLDDKTHCPLSFDELSAEDSIKIWTDSIQEVSTFSDLGAWVVAGHFSAILVASEHHMAHPLAKPWLQKTSQQRSEWFANWHRQNERVHTLGLAGEALKWLQLFDVLSLWPCMLYPVAGERATKAPEPFRTAEDWILVREIRPASDACQQIVFDPWPFKQPVETMEAAAQLAPVREYGSSAELLAACQPITARWELVQG</sequence>
<proteinExistence type="predicted"/>
<dbReference type="Proteomes" id="UP000323917">
    <property type="component" value="Chromosome"/>
</dbReference>
<dbReference type="RefSeq" id="WP_148072431.1">
    <property type="nucleotide sequence ID" value="NZ_CP042913.1"/>
</dbReference>
<dbReference type="KEGG" id="bgok:Pr1d_09650"/>
<reference evidence="1 2" key="1">
    <citation type="submission" date="2019-08" db="EMBL/GenBank/DDBJ databases">
        <title>Deep-cultivation of Planctomycetes and their phenomic and genomic characterization uncovers novel biology.</title>
        <authorList>
            <person name="Wiegand S."/>
            <person name="Jogler M."/>
            <person name="Boedeker C."/>
            <person name="Pinto D."/>
            <person name="Vollmers J."/>
            <person name="Rivas-Marin E."/>
            <person name="Kohn T."/>
            <person name="Peeters S.H."/>
            <person name="Heuer A."/>
            <person name="Rast P."/>
            <person name="Oberbeckmann S."/>
            <person name="Bunk B."/>
            <person name="Jeske O."/>
            <person name="Meyerdierks A."/>
            <person name="Storesund J.E."/>
            <person name="Kallscheuer N."/>
            <person name="Luecker S."/>
            <person name="Lage O.M."/>
            <person name="Pohl T."/>
            <person name="Merkel B.J."/>
            <person name="Hornburger P."/>
            <person name="Mueller R.-W."/>
            <person name="Bruemmer F."/>
            <person name="Labrenz M."/>
            <person name="Spormann A.M."/>
            <person name="Op den Camp H."/>
            <person name="Overmann J."/>
            <person name="Amann R."/>
            <person name="Jetten M.S.M."/>
            <person name="Mascher T."/>
            <person name="Medema M.H."/>
            <person name="Devos D.P."/>
            <person name="Kaster A.-K."/>
            <person name="Ovreas L."/>
            <person name="Rohde M."/>
            <person name="Galperin M.Y."/>
            <person name="Jogler C."/>
        </authorList>
    </citation>
    <scope>NUCLEOTIDE SEQUENCE [LARGE SCALE GENOMIC DNA]</scope>
    <source>
        <strain evidence="1 2">Pr1d</strain>
    </source>
</reference>